<dbReference type="SUPFAM" id="SSF53383">
    <property type="entry name" value="PLP-dependent transferases"/>
    <property type="match status" value="1"/>
</dbReference>
<dbReference type="Gene3D" id="3.90.1150.10">
    <property type="entry name" value="Aspartate Aminotransferase, domain 1"/>
    <property type="match status" value="1"/>
</dbReference>
<name>S5ZNN4_GEOG3</name>
<evidence type="ECO:0000256" key="2">
    <source>
        <dbReference type="ARBA" id="ARBA00022898"/>
    </source>
</evidence>
<sequence length="500" mass="56629">MPVIHAKIGSATYTCRGELEDHFQPFRDGTIGRFHPFSTPFGEQRLIYADWTASGRLYRPIEEKMVRELGPFVGNTHTESNVTGTKMTLAYQYAKDIIKQHVHAGRDDVLIMQGAGMTSAVNKLQRLLGLRVPERWKPHLPLTDDERPVVFVTHMEHHSNLLSWTETIAEVVTIRPTANGGVDLDHLRELLKRYRQRPQKIGAFTACSNVTGLETPYHELAKLMHEYGGLCFVDFAASAPYVRIDMHPDDPLEKLDAIYFSPHKFLGGPGSAGVLIFDSRLYDQKAPDHPGGGTVYWTDPWGHYEYVEAVEEREDGGTPLFWQTIKAALAIQLKEQMNITKMGAREKELVSLLLPALQDIPGVHVLEGHRSDRLGIVSFVIEGLHYNLVVKLLNDRFGIQARGGCSCAGPYGHYLLGIDQEQSAALLKEVKSGNALAKPGWIRLSLHPTMTNEEVYAIIRAVRQIARYGRRWQDEYEYDAAKNEFVHRGDDRYIRHFFLF</sequence>
<keyword evidence="5" id="KW-1185">Reference proteome</keyword>
<dbReference type="InterPro" id="IPR000192">
    <property type="entry name" value="Aminotrans_V_dom"/>
</dbReference>
<reference evidence="4 5" key="1">
    <citation type="journal article" date="2014" name="Genome Announc.">
        <title>Complete Genome Sequence of the Thermophilic Polychlorinated Biphenyl Degrader Geobacillus sp. Strain JF8 (NBRC 109937).</title>
        <authorList>
            <person name="Shintani M."/>
            <person name="Ohtsubo Y."/>
            <person name="Fukuda K."/>
            <person name="Hosoyama A."/>
            <person name="Ohji S."/>
            <person name="Yamazoe A."/>
            <person name="Fujita N."/>
            <person name="Nagata Y."/>
            <person name="Tsuda M."/>
            <person name="Hatta T."/>
            <person name="Kimbara K."/>
        </authorList>
    </citation>
    <scope>NUCLEOTIDE SEQUENCE [LARGE SCALE GENOMIC DNA]</scope>
    <source>
        <strain evidence="4 5">JF8</strain>
    </source>
</reference>
<dbReference type="Proteomes" id="UP000015500">
    <property type="component" value="Chromosome"/>
</dbReference>
<dbReference type="EMBL" id="CP006254">
    <property type="protein sequence ID" value="AGT32058.1"/>
    <property type="molecule type" value="Genomic_DNA"/>
</dbReference>
<evidence type="ECO:0000313" key="4">
    <source>
        <dbReference type="EMBL" id="AGT32058.1"/>
    </source>
</evidence>
<comment type="cofactor">
    <cofactor evidence="1">
        <name>pyridoxal 5'-phosphate</name>
        <dbReference type="ChEBI" id="CHEBI:597326"/>
    </cofactor>
</comment>
<dbReference type="Gene3D" id="3.40.640.10">
    <property type="entry name" value="Type I PLP-dependent aspartate aminotransferase-like (Major domain)"/>
    <property type="match status" value="1"/>
</dbReference>
<dbReference type="STRING" id="1921421.M493_08925"/>
<accession>S5ZNN4</accession>
<dbReference type="PANTHER" id="PTHR43586:SF8">
    <property type="entry name" value="CYSTEINE DESULFURASE 1, CHLOROPLASTIC"/>
    <property type="match status" value="1"/>
</dbReference>
<dbReference type="InterPro" id="IPR015421">
    <property type="entry name" value="PyrdxlP-dep_Trfase_major"/>
</dbReference>
<dbReference type="InterPro" id="IPR015422">
    <property type="entry name" value="PyrdxlP-dep_Trfase_small"/>
</dbReference>
<dbReference type="KEGG" id="gjf:M493_08925"/>
<gene>
    <name evidence="4" type="ORF">M493_08925</name>
</gene>
<evidence type="ECO:0000259" key="3">
    <source>
        <dbReference type="Pfam" id="PF00266"/>
    </source>
</evidence>
<keyword evidence="2" id="KW-0663">Pyridoxal phosphate</keyword>
<feature type="domain" description="Aminotransferase class V" evidence="3">
    <location>
        <begin position="47"/>
        <end position="456"/>
    </location>
</feature>
<dbReference type="PATRIC" id="fig|1345697.3.peg.1716"/>
<dbReference type="AlphaFoldDB" id="S5ZNN4"/>
<dbReference type="HOGENOM" id="CLU_003433_9_3_9"/>
<dbReference type="Pfam" id="PF00266">
    <property type="entry name" value="Aminotran_5"/>
    <property type="match status" value="1"/>
</dbReference>
<dbReference type="OrthoDB" id="9804366at2"/>
<evidence type="ECO:0000313" key="5">
    <source>
        <dbReference type="Proteomes" id="UP000015500"/>
    </source>
</evidence>
<keyword evidence="4" id="KW-0456">Lyase</keyword>
<dbReference type="GO" id="GO:0016829">
    <property type="term" value="F:lyase activity"/>
    <property type="evidence" value="ECO:0007669"/>
    <property type="project" value="UniProtKB-KW"/>
</dbReference>
<protein>
    <submittedName>
        <fullName evidence="4">Selenocysteine lyase</fullName>
    </submittedName>
</protein>
<dbReference type="PANTHER" id="PTHR43586">
    <property type="entry name" value="CYSTEINE DESULFURASE"/>
    <property type="match status" value="1"/>
</dbReference>
<evidence type="ECO:0000256" key="1">
    <source>
        <dbReference type="ARBA" id="ARBA00001933"/>
    </source>
</evidence>
<organism evidence="4 5">
    <name type="scientific">Geobacillus genomosp. 3</name>
    <dbReference type="NCBI Taxonomy" id="1921421"/>
    <lineage>
        <taxon>Bacteria</taxon>
        <taxon>Bacillati</taxon>
        <taxon>Bacillota</taxon>
        <taxon>Bacilli</taxon>
        <taxon>Bacillales</taxon>
        <taxon>Anoxybacillaceae</taxon>
        <taxon>Geobacillus</taxon>
    </lineage>
</organism>
<dbReference type="InterPro" id="IPR015424">
    <property type="entry name" value="PyrdxlP-dep_Trfase"/>
</dbReference>
<proteinExistence type="predicted"/>